<organism evidence="2 3">
    <name type="scientific">Nocardioides donggukensis</name>
    <dbReference type="NCBI Taxonomy" id="2774019"/>
    <lineage>
        <taxon>Bacteria</taxon>
        <taxon>Bacillati</taxon>
        <taxon>Actinomycetota</taxon>
        <taxon>Actinomycetes</taxon>
        <taxon>Propionibacteriales</taxon>
        <taxon>Nocardioidaceae</taxon>
        <taxon>Nocardioides</taxon>
    </lineage>
</organism>
<keyword evidence="1" id="KW-0472">Membrane</keyword>
<comment type="caution">
    <text evidence="2">The sequence shown here is derived from an EMBL/GenBank/DDBJ whole genome shotgun (WGS) entry which is preliminary data.</text>
</comment>
<feature type="transmembrane region" description="Helical" evidence="1">
    <location>
        <begin position="40"/>
        <end position="60"/>
    </location>
</feature>
<dbReference type="AlphaFoldDB" id="A0A927K5E7"/>
<evidence type="ECO:0000313" key="3">
    <source>
        <dbReference type="Proteomes" id="UP000616839"/>
    </source>
</evidence>
<feature type="transmembrane region" description="Helical" evidence="1">
    <location>
        <begin position="16"/>
        <end position="34"/>
    </location>
</feature>
<keyword evidence="3" id="KW-1185">Reference proteome</keyword>
<keyword evidence="1" id="KW-1133">Transmembrane helix</keyword>
<dbReference type="RefSeq" id="WP_192139379.1">
    <property type="nucleotide sequence ID" value="NZ_JACYXZ010000001.1"/>
</dbReference>
<evidence type="ECO:0008006" key="4">
    <source>
        <dbReference type="Google" id="ProtNLM"/>
    </source>
</evidence>
<reference evidence="2" key="1">
    <citation type="submission" date="2020-09" db="EMBL/GenBank/DDBJ databases">
        <title>Nocardioides sp. strain MJB4 16S ribosomal RNA gene Genome sequencing and assembly.</title>
        <authorList>
            <person name="Kim I."/>
        </authorList>
    </citation>
    <scope>NUCLEOTIDE SEQUENCE</scope>
    <source>
        <strain evidence="2">MJB4</strain>
    </source>
</reference>
<evidence type="ECO:0000256" key="1">
    <source>
        <dbReference type="SAM" id="Phobius"/>
    </source>
</evidence>
<keyword evidence="1" id="KW-0812">Transmembrane</keyword>
<accession>A0A927K5E7</accession>
<proteinExistence type="predicted"/>
<dbReference type="EMBL" id="JACYXZ010000001">
    <property type="protein sequence ID" value="MBD8868045.1"/>
    <property type="molecule type" value="Genomic_DNA"/>
</dbReference>
<name>A0A927K5E7_9ACTN</name>
<sequence>MDEGEEIRLRARSNNLPLAVVLTLFAVVWFVFLFESGAPVRTTLGVLVAAPMLAIAVRALRSVVVLGPASVRVRTQVRTLTIPRAAVTGVSAAVVDRRGYGAVWAPVLELEEGQQVLRMLAGYSPSAADGRAPLAVQRRTAVIADWIAH</sequence>
<dbReference type="Proteomes" id="UP000616839">
    <property type="component" value="Unassembled WGS sequence"/>
</dbReference>
<protein>
    <recommendedName>
        <fullName evidence="4">PH domain-containing protein</fullName>
    </recommendedName>
</protein>
<gene>
    <name evidence="2" type="ORF">IE331_00260</name>
</gene>
<evidence type="ECO:0000313" key="2">
    <source>
        <dbReference type="EMBL" id="MBD8868045.1"/>
    </source>
</evidence>